<dbReference type="Pfam" id="PF04376">
    <property type="entry name" value="ATE_N"/>
    <property type="match status" value="1"/>
</dbReference>
<dbReference type="Pfam" id="PF04377">
    <property type="entry name" value="ATE_C"/>
    <property type="match status" value="1"/>
</dbReference>
<dbReference type="InterPro" id="IPR017138">
    <property type="entry name" value="Asp_Glu_LeuTrfase"/>
</dbReference>
<feature type="region of interest" description="Disordered" evidence="5">
    <location>
        <begin position="254"/>
        <end position="277"/>
    </location>
</feature>
<dbReference type="OrthoDB" id="9782022at2"/>
<gene>
    <name evidence="4" type="primary">bpt</name>
    <name evidence="8" type="ORF">HYN04_06160</name>
</gene>
<dbReference type="KEGG" id="phb:HYN04_06160"/>
<dbReference type="PANTHER" id="PTHR21367:SF1">
    <property type="entry name" value="ARGINYL-TRNA--PROTEIN TRANSFERASE 1"/>
    <property type="match status" value="1"/>
</dbReference>
<dbReference type="InterPro" id="IPR007471">
    <property type="entry name" value="N-end_Aminoacyl_Trfase_N"/>
</dbReference>
<dbReference type="InterPro" id="IPR007472">
    <property type="entry name" value="N-end_Aminoacyl_Trfase_C"/>
</dbReference>
<dbReference type="GO" id="GO:0004057">
    <property type="term" value="F:arginyl-tRNA--protein transferase activity"/>
    <property type="evidence" value="ECO:0007669"/>
    <property type="project" value="InterPro"/>
</dbReference>
<comment type="function">
    <text evidence="4">Functions in the N-end rule pathway of protein degradation where it conjugates Leu from its aminoacyl-tRNA to the N-termini of proteins containing an N-terminal aspartate or glutamate.</text>
</comment>
<reference evidence="9" key="1">
    <citation type="submission" date="2018-05" db="EMBL/GenBank/DDBJ databases">
        <title>Genome sequencing of Phenylobacterium sp. HYN0004.</title>
        <authorList>
            <person name="Yi H."/>
            <person name="Baek C."/>
        </authorList>
    </citation>
    <scope>NUCLEOTIDE SEQUENCE [LARGE SCALE GENOMIC DNA]</scope>
    <source>
        <strain evidence="9">HYN0004</strain>
    </source>
</reference>
<comment type="subcellular location">
    <subcellularLocation>
        <location evidence="4">Cytoplasm</location>
    </subcellularLocation>
</comment>
<protein>
    <recommendedName>
        <fullName evidence="4">Aspartate/glutamate leucyltransferase</fullName>
        <ecNumber evidence="4">2.3.2.29</ecNumber>
    </recommendedName>
</protein>
<sequence length="277" mass="30400">MTQHFPTRQLRFYLTAPAPCPYLPDRLERKVFAHLPMGDGAVVNDGLSQSGFRRSQNIAYRPACEACAACVSVRVPAADYVLSRSDRKTLNRNADLQRGLVEAEATVEQFELLGRYLRARHAEGGMTDMGWPDFVAMVEDTPVRTHLMEYRLPSPDGAPGELVGCALVDLLGDGLSMVYSFYDPDLARRSLGRFMILDHLAQARLTTLPYVYLGYWVRGSGKMDYKAGFQPLEALGPTGWTLLSARDRDAPARPLLHSLSTGGSGPSPPEVAGAVDP</sequence>
<proteinExistence type="inferred from homology"/>
<accession>A0A2Z3I1T0</accession>
<comment type="catalytic activity">
    <reaction evidence="4">
        <text>N-terminal L-aspartyl-[protein] + L-leucyl-tRNA(Leu) = N-terminal L-leucyl-L-aspartyl-[protein] + tRNA(Leu) + H(+)</text>
        <dbReference type="Rhea" id="RHEA:50420"/>
        <dbReference type="Rhea" id="RHEA-COMP:9613"/>
        <dbReference type="Rhea" id="RHEA-COMP:9622"/>
        <dbReference type="Rhea" id="RHEA-COMP:12669"/>
        <dbReference type="Rhea" id="RHEA-COMP:12674"/>
        <dbReference type="ChEBI" id="CHEBI:15378"/>
        <dbReference type="ChEBI" id="CHEBI:64720"/>
        <dbReference type="ChEBI" id="CHEBI:78442"/>
        <dbReference type="ChEBI" id="CHEBI:78494"/>
        <dbReference type="ChEBI" id="CHEBI:133042"/>
        <dbReference type="EC" id="2.3.2.29"/>
    </reaction>
</comment>
<evidence type="ECO:0000256" key="3">
    <source>
        <dbReference type="ARBA" id="ARBA00023315"/>
    </source>
</evidence>
<comment type="catalytic activity">
    <reaction evidence="4">
        <text>N-terminal L-glutamyl-[protein] + L-leucyl-tRNA(Leu) = N-terminal L-leucyl-L-glutamyl-[protein] + tRNA(Leu) + H(+)</text>
        <dbReference type="Rhea" id="RHEA:50412"/>
        <dbReference type="Rhea" id="RHEA-COMP:9613"/>
        <dbReference type="Rhea" id="RHEA-COMP:9622"/>
        <dbReference type="Rhea" id="RHEA-COMP:12664"/>
        <dbReference type="Rhea" id="RHEA-COMP:12668"/>
        <dbReference type="ChEBI" id="CHEBI:15378"/>
        <dbReference type="ChEBI" id="CHEBI:64721"/>
        <dbReference type="ChEBI" id="CHEBI:78442"/>
        <dbReference type="ChEBI" id="CHEBI:78494"/>
        <dbReference type="ChEBI" id="CHEBI:133041"/>
        <dbReference type="EC" id="2.3.2.29"/>
    </reaction>
</comment>
<dbReference type="NCBIfam" id="NF002343">
    <property type="entry name" value="PRK01305.1-4"/>
    <property type="match status" value="1"/>
</dbReference>
<organism evidence="8 9">
    <name type="scientific">Phenylobacterium parvum</name>
    <dbReference type="NCBI Taxonomy" id="2201350"/>
    <lineage>
        <taxon>Bacteria</taxon>
        <taxon>Pseudomonadati</taxon>
        <taxon>Pseudomonadota</taxon>
        <taxon>Alphaproteobacteria</taxon>
        <taxon>Caulobacterales</taxon>
        <taxon>Caulobacteraceae</taxon>
        <taxon>Phenylobacterium</taxon>
    </lineage>
</organism>
<dbReference type="AlphaFoldDB" id="A0A2Z3I1T0"/>
<evidence type="ECO:0000256" key="1">
    <source>
        <dbReference type="ARBA" id="ARBA00022490"/>
    </source>
</evidence>
<dbReference type="EC" id="2.3.2.29" evidence="4"/>
<evidence type="ECO:0000259" key="6">
    <source>
        <dbReference type="Pfam" id="PF04376"/>
    </source>
</evidence>
<dbReference type="EMBL" id="CP029479">
    <property type="protein sequence ID" value="AWM77384.1"/>
    <property type="molecule type" value="Genomic_DNA"/>
</dbReference>
<dbReference type="NCBIfam" id="NF002346">
    <property type="entry name" value="PRK01305.2-3"/>
    <property type="match status" value="1"/>
</dbReference>
<keyword evidence="3 4" id="KW-0012">Acyltransferase</keyword>
<evidence type="ECO:0000259" key="7">
    <source>
        <dbReference type="Pfam" id="PF04377"/>
    </source>
</evidence>
<name>A0A2Z3I1T0_9CAUL</name>
<dbReference type="SUPFAM" id="SSF55729">
    <property type="entry name" value="Acyl-CoA N-acyltransferases (Nat)"/>
    <property type="match status" value="1"/>
</dbReference>
<feature type="domain" description="N-end rule aminoacyl transferase C-terminal" evidence="7">
    <location>
        <begin position="108"/>
        <end position="235"/>
    </location>
</feature>
<dbReference type="PIRSF" id="PIRSF037208">
    <property type="entry name" value="ATE_pro_prd"/>
    <property type="match status" value="1"/>
</dbReference>
<dbReference type="GO" id="GO:0008914">
    <property type="term" value="F:leucyl-tRNA--protein transferase activity"/>
    <property type="evidence" value="ECO:0007669"/>
    <property type="project" value="UniProtKB-UniRule"/>
</dbReference>
<dbReference type="InterPro" id="IPR016181">
    <property type="entry name" value="Acyl_CoA_acyltransferase"/>
</dbReference>
<dbReference type="RefSeq" id="WP_110449951.1">
    <property type="nucleotide sequence ID" value="NZ_CP029479.1"/>
</dbReference>
<evidence type="ECO:0000313" key="8">
    <source>
        <dbReference type="EMBL" id="AWM77384.1"/>
    </source>
</evidence>
<evidence type="ECO:0000313" key="9">
    <source>
        <dbReference type="Proteomes" id="UP000247763"/>
    </source>
</evidence>
<evidence type="ECO:0000256" key="4">
    <source>
        <dbReference type="HAMAP-Rule" id="MF_00689"/>
    </source>
</evidence>
<dbReference type="Proteomes" id="UP000247763">
    <property type="component" value="Chromosome"/>
</dbReference>
<keyword evidence="9" id="KW-1185">Reference proteome</keyword>
<dbReference type="InterPro" id="IPR030700">
    <property type="entry name" value="N-end_Aminoacyl_Trfase"/>
</dbReference>
<dbReference type="HAMAP" id="MF_00689">
    <property type="entry name" value="Bpt"/>
    <property type="match status" value="1"/>
</dbReference>
<dbReference type="GO" id="GO:0005737">
    <property type="term" value="C:cytoplasm"/>
    <property type="evidence" value="ECO:0007669"/>
    <property type="project" value="UniProtKB-SubCell"/>
</dbReference>
<evidence type="ECO:0000256" key="5">
    <source>
        <dbReference type="SAM" id="MobiDB-lite"/>
    </source>
</evidence>
<keyword evidence="1 4" id="KW-0963">Cytoplasm</keyword>
<keyword evidence="2 4" id="KW-0808">Transferase</keyword>
<dbReference type="GO" id="GO:0071596">
    <property type="term" value="P:ubiquitin-dependent protein catabolic process via the N-end rule pathway"/>
    <property type="evidence" value="ECO:0007669"/>
    <property type="project" value="InterPro"/>
</dbReference>
<dbReference type="NCBIfam" id="NF002342">
    <property type="entry name" value="PRK01305.1-3"/>
    <property type="match status" value="1"/>
</dbReference>
<feature type="domain" description="N-end aminoacyl transferase N-terminal" evidence="6">
    <location>
        <begin position="19"/>
        <end position="88"/>
    </location>
</feature>
<dbReference type="PANTHER" id="PTHR21367">
    <property type="entry name" value="ARGININE-TRNA-PROTEIN TRANSFERASE 1"/>
    <property type="match status" value="1"/>
</dbReference>
<comment type="similarity">
    <text evidence="4">Belongs to the R-transferase family. Bpt subfamily.</text>
</comment>
<evidence type="ECO:0000256" key="2">
    <source>
        <dbReference type="ARBA" id="ARBA00022679"/>
    </source>
</evidence>